<dbReference type="Gene3D" id="1.10.287.130">
    <property type="match status" value="1"/>
</dbReference>
<gene>
    <name evidence="10" type="ORF">EHQ64_03015</name>
</gene>
<sequence length="659" mass="74827">MRSFIPYFLFCLVIFGGCKQDIETYSPIAKEGVLDLRNWNGDVFPIVSLDGDWEFTDGLAEPENFTKEGFIPVPGAWNKFSNNGKTHGGQGAGTYKLKILLDKPVKNLAFLVGDISTAFKLYLNGKLLIENGKVGKTKEEMFPSYKHPIVLINEESKELNITLQISNFYHVTGGLRKSIRIGQTLPIFEAKKRQVALGWVVFGATFFMGLYHLILFLMRRVDKSALWFGLFCIDLSLRGFFTGSVFIYEITPDSFWIFLHKLDILTFVLALPLFSVFLKAVFPEEKFHQFFNKGFFAVSSVFFIVVLFLPSSEYMYYIKFFQWFVGSAIFYFFALIVVTIVKRREGAILFSLGSFILFITTLNDILNQSLVIKAEYIASWGLLAFLFSQTVMLSLRFSNAFVRLEELQKSLEQKVKERTKELAEAKQVAEEANSLKDTFLSLVTHDLRSPITTVIGIVQLIKNEYKQMDEASILEWLDRAEHTSSQSLEMIATLLDLNRLKSGSFPLDNSLIYVYPEVEGVLLKLLPQAESKKIQLKNEIPDDLKLNVDRTLFAEIFINLISNSIKFCRENDIIKIGTVEGQRGPEFFVEDTGIGIPKDMIPNLFATEIKSTRLGTKNESGTGLGLPLVYSIIKAYNGKISVESEEKNGSKFIFSIPQF</sequence>
<dbReference type="Pfam" id="PF07695">
    <property type="entry name" value="7TMR-DISM_7TM"/>
    <property type="match status" value="1"/>
</dbReference>
<dbReference type="PRINTS" id="PR00344">
    <property type="entry name" value="BCTRLSENSOR"/>
</dbReference>
<dbReference type="PROSITE" id="PS50109">
    <property type="entry name" value="HIS_KIN"/>
    <property type="match status" value="1"/>
</dbReference>
<name>A0A4R9KG81_9LEPT</name>
<feature type="domain" description="Histidine kinase" evidence="9">
    <location>
        <begin position="442"/>
        <end position="659"/>
    </location>
</feature>
<dbReference type="InterPro" id="IPR011623">
    <property type="entry name" value="7TMR_DISM_rcpt_extracell_dom1"/>
</dbReference>
<evidence type="ECO:0000256" key="6">
    <source>
        <dbReference type="ARBA" id="ARBA00023012"/>
    </source>
</evidence>
<keyword evidence="8" id="KW-0812">Transmembrane</keyword>
<evidence type="ECO:0000313" key="11">
    <source>
        <dbReference type="Proteomes" id="UP000297762"/>
    </source>
</evidence>
<dbReference type="SMART" id="SM00388">
    <property type="entry name" value="HisKA"/>
    <property type="match status" value="1"/>
</dbReference>
<evidence type="ECO:0000256" key="7">
    <source>
        <dbReference type="SAM" id="Coils"/>
    </source>
</evidence>
<keyword evidence="4" id="KW-0808">Transferase</keyword>
<dbReference type="RefSeq" id="WP_135648019.1">
    <property type="nucleotide sequence ID" value="NZ_RQGF01000008.1"/>
</dbReference>
<evidence type="ECO:0000256" key="2">
    <source>
        <dbReference type="ARBA" id="ARBA00012438"/>
    </source>
</evidence>
<evidence type="ECO:0000313" key="10">
    <source>
        <dbReference type="EMBL" id="TGL64313.1"/>
    </source>
</evidence>
<dbReference type="PANTHER" id="PTHR43711">
    <property type="entry name" value="TWO-COMPONENT HISTIDINE KINASE"/>
    <property type="match status" value="1"/>
</dbReference>
<dbReference type="PANTHER" id="PTHR43711:SF1">
    <property type="entry name" value="HISTIDINE KINASE 1"/>
    <property type="match status" value="1"/>
</dbReference>
<evidence type="ECO:0000259" key="9">
    <source>
        <dbReference type="PROSITE" id="PS50109"/>
    </source>
</evidence>
<organism evidence="10 11">
    <name type="scientific">Leptospira sarikeiensis</name>
    <dbReference type="NCBI Taxonomy" id="2484943"/>
    <lineage>
        <taxon>Bacteria</taxon>
        <taxon>Pseudomonadati</taxon>
        <taxon>Spirochaetota</taxon>
        <taxon>Spirochaetia</taxon>
        <taxon>Leptospirales</taxon>
        <taxon>Leptospiraceae</taxon>
        <taxon>Leptospira</taxon>
    </lineage>
</organism>
<dbReference type="PROSITE" id="PS51257">
    <property type="entry name" value="PROKAR_LIPOPROTEIN"/>
    <property type="match status" value="1"/>
</dbReference>
<dbReference type="CDD" id="cd00075">
    <property type="entry name" value="HATPase"/>
    <property type="match status" value="1"/>
</dbReference>
<comment type="caution">
    <text evidence="10">The sequence shown here is derived from an EMBL/GenBank/DDBJ whole genome shotgun (WGS) entry which is preliminary data.</text>
</comment>
<evidence type="ECO:0000256" key="5">
    <source>
        <dbReference type="ARBA" id="ARBA00022777"/>
    </source>
</evidence>
<dbReference type="GO" id="GO:0000155">
    <property type="term" value="F:phosphorelay sensor kinase activity"/>
    <property type="evidence" value="ECO:0007669"/>
    <property type="project" value="InterPro"/>
</dbReference>
<dbReference type="InterPro" id="IPR003661">
    <property type="entry name" value="HisK_dim/P_dom"/>
</dbReference>
<dbReference type="CDD" id="cd00082">
    <property type="entry name" value="HisKA"/>
    <property type="match status" value="1"/>
</dbReference>
<feature type="coiled-coil region" evidence="7">
    <location>
        <begin position="401"/>
        <end position="435"/>
    </location>
</feature>
<feature type="transmembrane region" description="Helical" evidence="8">
    <location>
        <begin position="348"/>
        <end position="365"/>
    </location>
</feature>
<feature type="transmembrane region" description="Helical" evidence="8">
    <location>
        <begin position="290"/>
        <end position="309"/>
    </location>
</feature>
<dbReference type="InterPro" id="IPR050736">
    <property type="entry name" value="Sensor_HK_Regulatory"/>
</dbReference>
<dbReference type="SUPFAM" id="SSF55874">
    <property type="entry name" value="ATPase domain of HSP90 chaperone/DNA topoisomerase II/histidine kinase"/>
    <property type="match status" value="1"/>
</dbReference>
<keyword evidence="8" id="KW-1133">Transmembrane helix</keyword>
<evidence type="ECO:0000256" key="3">
    <source>
        <dbReference type="ARBA" id="ARBA00022553"/>
    </source>
</evidence>
<feature type="transmembrane region" description="Helical" evidence="8">
    <location>
        <begin position="196"/>
        <end position="218"/>
    </location>
</feature>
<dbReference type="InterPro" id="IPR008979">
    <property type="entry name" value="Galactose-bd-like_sf"/>
</dbReference>
<keyword evidence="7" id="KW-0175">Coiled coil</keyword>
<dbReference type="OrthoDB" id="9809348at2"/>
<dbReference type="InterPro" id="IPR036890">
    <property type="entry name" value="HATPase_C_sf"/>
</dbReference>
<evidence type="ECO:0000256" key="1">
    <source>
        <dbReference type="ARBA" id="ARBA00000085"/>
    </source>
</evidence>
<dbReference type="Gene3D" id="2.60.120.260">
    <property type="entry name" value="Galactose-binding domain-like"/>
    <property type="match status" value="1"/>
</dbReference>
<dbReference type="AlphaFoldDB" id="A0A4R9KG81"/>
<dbReference type="InterPro" id="IPR005467">
    <property type="entry name" value="His_kinase_dom"/>
</dbReference>
<evidence type="ECO:0000256" key="4">
    <source>
        <dbReference type="ARBA" id="ARBA00022679"/>
    </source>
</evidence>
<reference evidence="10" key="1">
    <citation type="journal article" date="2019" name="PLoS Negl. Trop. Dis.">
        <title>Revisiting the worldwide diversity of Leptospira species in the environment.</title>
        <authorList>
            <person name="Vincent A.T."/>
            <person name="Schiettekatte O."/>
            <person name="Bourhy P."/>
            <person name="Veyrier F.J."/>
            <person name="Picardeau M."/>
        </authorList>
    </citation>
    <scope>NUCLEOTIDE SEQUENCE [LARGE SCALE GENOMIC DNA]</scope>
    <source>
        <strain evidence="10">201702455</strain>
    </source>
</reference>
<keyword evidence="6" id="KW-0902">Two-component regulatory system</keyword>
<proteinExistence type="predicted"/>
<dbReference type="InterPro" id="IPR003594">
    <property type="entry name" value="HATPase_dom"/>
</dbReference>
<feature type="transmembrane region" description="Helical" evidence="8">
    <location>
        <begin position="254"/>
        <end position="278"/>
    </location>
</feature>
<keyword evidence="11" id="KW-1185">Reference proteome</keyword>
<dbReference type="SMART" id="SM00387">
    <property type="entry name" value="HATPase_c"/>
    <property type="match status" value="1"/>
</dbReference>
<feature type="transmembrane region" description="Helical" evidence="8">
    <location>
        <begin position="377"/>
        <end position="395"/>
    </location>
</feature>
<protein>
    <recommendedName>
        <fullName evidence="2">histidine kinase</fullName>
        <ecNumber evidence="2">2.7.13.3</ecNumber>
    </recommendedName>
</protein>
<dbReference type="EC" id="2.7.13.3" evidence="2"/>
<feature type="transmembrane region" description="Helical" evidence="8">
    <location>
        <begin position="225"/>
        <end position="248"/>
    </location>
</feature>
<dbReference type="Proteomes" id="UP000297762">
    <property type="component" value="Unassembled WGS sequence"/>
</dbReference>
<keyword evidence="3" id="KW-0597">Phosphoprotein</keyword>
<evidence type="ECO:0000256" key="8">
    <source>
        <dbReference type="SAM" id="Phobius"/>
    </source>
</evidence>
<feature type="transmembrane region" description="Helical" evidence="8">
    <location>
        <begin position="321"/>
        <end position="341"/>
    </location>
</feature>
<dbReference type="InterPro" id="IPR036097">
    <property type="entry name" value="HisK_dim/P_sf"/>
</dbReference>
<dbReference type="SUPFAM" id="SSF49785">
    <property type="entry name" value="Galactose-binding domain-like"/>
    <property type="match status" value="1"/>
</dbReference>
<keyword evidence="8" id="KW-0472">Membrane</keyword>
<accession>A0A4R9KG81</accession>
<keyword evidence="5 10" id="KW-0418">Kinase</keyword>
<dbReference type="InterPro" id="IPR004358">
    <property type="entry name" value="Sig_transdc_His_kin-like_C"/>
</dbReference>
<dbReference type="Gene3D" id="3.30.565.10">
    <property type="entry name" value="Histidine kinase-like ATPase, C-terminal domain"/>
    <property type="match status" value="1"/>
</dbReference>
<dbReference type="Pfam" id="PF00512">
    <property type="entry name" value="HisKA"/>
    <property type="match status" value="1"/>
</dbReference>
<dbReference type="EMBL" id="RQGF01000008">
    <property type="protein sequence ID" value="TGL64313.1"/>
    <property type="molecule type" value="Genomic_DNA"/>
</dbReference>
<dbReference type="SUPFAM" id="SSF47384">
    <property type="entry name" value="Homodimeric domain of signal transducing histidine kinase"/>
    <property type="match status" value="1"/>
</dbReference>
<comment type="catalytic activity">
    <reaction evidence="1">
        <text>ATP + protein L-histidine = ADP + protein N-phospho-L-histidine.</text>
        <dbReference type="EC" id="2.7.13.3"/>
    </reaction>
</comment>
<dbReference type="Pfam" id="PF02518">
    <property type="entry name" value="HATPase_c"/>
    <property type="match status" value="1"/>
</dbReference>